<evidence type="ECO:0000313" key="2">
    <source>
        <dbReference type="Proteomes" id="UP000076727"/>
    </source>
</evidence>
<dbReference type="OrthoDB" id="3267821at2759"/>
<dbReference type="AlphaFoldDB" id="A0A165KQV4"/>
<keyword evidence="2" id="KW-1185">Reference proteome</keyword>
<gene>
    <name evidence="1" type="ORF">DAEQUDRAFT_741902</name>
</gene>
<organism evidence="1 2">
    <name type="scientific">Daedalea quercina L-15889</name>
    <dbReference type="NCBI Taxonomy" id="1314783"/>
    <lineage>
        <taxon>Eukaryota</taxon>
        <taxon>Fungi</taxon>
        <taxon>Dikarya</taxon>
        <taxon>Basidiomycota</taxon>
        <taxon>Agaricomycotina</taxon>
        <taxon>Agaricomycetes</taxon>
        <taxon>Polyporales</taxon>
        <taxon>Fomitopsis</taxon>
    </lineage>
</organism>
<accession>A0A165KQV4</accession>
<dbReference type="Proteomes" id="UP000076727">
    <property type="component" value="Unassembled WGS sequence"/>
</dbReference>
<proteinExistence type="predicted"/>
<evidence type="ECO:0000313" key="1">
    <source>
        <dbReference type="EMBL" id="KZT63470.1"/>
    </source>
</evidence>
<dbReference type="EMBL" id="KV429181">
    <property type="protein sequence ID" value="KZT63470.1"/>
    <property type="molecule type" value="Genomic_DNA"/>
</dbReference>
<protein>
    <submittedName>
        <fullName evidence="1">Uncharacterized protein</fullName>
    </submittedName>
</protein>
<sequence length="469" mass="51865">MSYYALSTNYHIAFSTISGARSAQYTPVIAFIKAYSAVLNSLRAQPILGVDVRGVDVRVIAAVSSRSVTDDDFLDMLLSLAALRENTPVPTIDPLNAPFNEPALLASGTTGRDDLDLLRVDGPPDVSMQDNEQDLLPNAGTAANLNAQVPIDPQLSGLIPDALAALHANSPAVSHQAHLSMQHLNAVAMANHLRPTARTMLRRYIEARNEEQQVMISGALLAIQQQLDATASVANDLWVLPDRVEMQITKYAIRILLSPDIVSYGKASPLHRLKAIILRKRFGLSPTLEDDDNGKLETVLDYARRCLTQRKSEAKKVITASYKLEDIRSLSEVRALTEGKNIVELCKALLKIGTKKVPSGTNINVTPQMCARVAFLRSVHFEHGRDDAYWHAVDKELISWREKANYNDAIFSVYMQQILERDRTLFPCKQWKEVENAQQTTGQTEVDAALRTGDMTALDVEADNEPIDE</sequence>
<name>A0A165KQV4_9APHY</name>
<reference evidence="1 2" key="1">
    <citation type="journal article" date="2016" name="Mol. Biol. Evol.">
        <title>Comparative Genomics of Early-Diverging Mushroom-Forming Fungi Provides Insights into the Origins of Lignocellulose Decay Capabilities.</title>
        <authorList>
            <person name="Nagy L.G."/>
            <person name="Riley R."/>
            <person name="Tritt A."/>
            <person name="Adam C."/>
            <person name="Daum C."/>
            <person name="Floudas D."/>
            <person name="Sun H."/>
            <person name="Yadav J.S."/>
            <person name="Pangilinan J."/>
            <person name="Larsson K.H."/>
            <person name="Matsuura K."/>
            <person name="Barry K."/>
            <person name="Labutti K."/>
            <person name="Kuo R."/>
            <person name="Ohm R.A."/>
            <person name="Bhattacharya S.S."/>
            <person name="Shirouzu T."/>
            <person name="Yoshinaga Y."/>
            <person name="Martin F.M."/>
            <person name="Grigoriev I.V."/>
            <person name="Hibbett D.S."/>
        </authorList>
    </citation>
    <scope>NUCLEOTIDE SEQUENCE [LARGE SCALE GENOMIC DNA]</scope>
    <source>
        <strain evidence="1 2">L-15889</strain>
    </source>
</reference>